<protein>
    <submittedName>
        <fullName evidence="2">Uncharacterized protein</fullName>
    </submittedName>
</protein>
<gene>
    <name evidence="2" type="ORF">HSR121_3093</name>
</gene>
<evidence type="ECO:0000313" key="2">
    <source>
        <dbReference type="EMBL" id="QSG07402.1"/>
    </source>
</evidence>
<dbReference type="RefSeq" id="WP_229113834.1">
    <property type="nucleotide sequence ID" value="NZ_CP064787.1"/>
</dbReference>
<feature type="compositionally biased region" description="Basic and acidic residues" evidence="1">
    <location>
        <begin position="1"/>
        <end position="21"/>
    </location>
</feature>
<organism evidence="2 3">
    <name type="scientific">Halapricum desulfuricans</name>
    <dbReference type="NCBI Taxonomy" id="2841257"/>
    <lineage>
        <taxon>Archaea</taxon>
        <taxon>Methanobacteriati</taxon>
        <taxon>Methanobacteriota</taxon>
        <taxon>Stenosarchaea group</taxon>
        <taxon>Halobacteria</taxon>
        <taxon>Halobacteriales</taxon>
        <taxon>Haloarculaceae</taxon>
        <taxon>Halapricum</taxon>
    </lineage>
</organism>
<reference evidence="2" key="1">
    <citation type="submission" date="2020-11" db="EMBL/GenBank/DDBJ databases">
        <title>Carbohydrate-dependent, anaerobic sulfur respiration: A novel catabolism in halophilic archaea.</title>
        <authorList>
            <person name="Sorokin D.Y."/>
            <person name="Messina E."/>
            <person name="Smedile F."/>
            <person name="La Cono V."/>
            <person name="Hallsworth J.E."/>
            <person name="Yakimov M.M."/>
        </authorList>
    </citation>
    <scope>NUCLEOTIDE SEQUENCE</scope>
    <source>
        <strain evidence="2">HSR12-1</strain>
    </source>
</reference>
<evidence type="ECO:0000256" key="1">
    <source>
        <dbReference type="SAM" id="MobiDB-lite"/>
    </source>
</evidence>
<sequence length="477" mass="52915">MADDRLSSEVRDRLQERRDEQTASGTLVASDEEAYVGDTITLRGLNLPADTEVDVIWKTVEGRWGVLQANEVVGAQYRPRTVTAFTARTDADGRFERDWEIPEDYGGEHTIELRTDEDGPPLAKTTIAITPWFELDRTEAPLGEFFTITGYGIGPNVLENNYQIAWDNGTMGFMTGVINRGTATARVRAVGPVGSHELQVWRNYRGVPFLQNNTQSPFGEVAGGRQYAWSVEVTEPESEPETAWVESTFDEAPLAAHMPDPDRETEAELEISPQCGQPGTDAVLTGRGFPPEQRVDLVWHTHEGHRVKDIPITPEPVPGVLPSVETDEEGSFQLEFEIPKDRGATRPITAMIDGESVAVTGFMLQPEITSISPTSGPSGTEIEIALSGIGWPIYENAYYFLYDNKPLGYICGLEAKINETVLRAAGEPGWHFIDVYPSLFDVQDDEPNFELIPHLSYLDNHPVRPLPGLHMAFEITE</sequence>
<proteinExistence type="predicted"/>
<evidence type="ECO:0000313" key="3">
    <source>
        <dbReference type="Proteomes" id="UP000663525"/>
    </source>
</evidence>
<dbReference type="GeneID" id="68856624"/>
<accession>A0A897N327</accession>
<dbReference type="AlphaFoldDB" id="A0A897N327"/>
<dbReference type="EMBL" id="CP064787">
    <property type="protein sequence ID" value="QSG07402.1"/>
    <property type="molecule type" value="Genomic_DNA"/>
</dbReference>
<dbReference type="Proteomes" id="UP000663525">
    <property type="component" value="Chromosome"/>
</dbReference>
<name>A0A897N327_9EURY</name>
<feature type="region of interest" description="Disordered" evidence="1">
    <location>
        <begin position="1"/>
        <end position="25"/>
    </location>
</feature>